<dbReference type="EMBL" id="MLCO01000248">
    <property type="protein sequence ID" value="ONG48351.1"/>
    <property type="molecule type" value="Genomic_DNA"/>
</dbReference>
<sequence>MTAAEDGDAPAQALVALPEAARAEAARPEAARRPAWRIRRRRALASALRRVALREMLDLPPEPLRARLLAIAASQGVFLPSGPEADLSELVARIEPGTTLPVELVPVLAALLQPLFGPPAALPLGLMPLGALPETITTAEPRSPAR</sequence>
<dbReference type="AlphaFoldDB" id="A0A1V2GXI8"/>
<keyword evidence="2" id="KW-1185">Reference proteome</keyword>
<evidence type="ECO:0000313" key="2">
    <source>
        <dbReference type="Proteomes" id="UP000188879"/>
    </source>
</evidence>
<gene>
    <name evidence="1" type="ORF">BKE38_22040</name>
</gene>
<dbReference type="RefSeq" id="WP_076959446.1">
    <property type="nucleotide sequence ID" value="NZ_MLCO01000248.1"/>
</dbReference>
<protein>
    <submittedName>
        <fullName evidence="1">Uncharacterized protein</fullName>
    </submittedName>
</protein>
<dbReference type="Proteomes" id="UP000188879">
    <property type="component" value="Unassembled WGS sequence"/>
</dbReference>
<accession>A0A1V2GXI8</accession>
<name>A0A1V2GXI8_9PROT</name>
<reference evidence="1 2" key="1">
    <citation type="submission" date="2016-10" db="EMBL/GenBank/DDBJ databases">
        <title>Draft Genome sequence of Roseomonas sp. strain M3.</title>
        <authorList>
            <person name="Subhash Y."/>
            <person name="Lee S."/>
        </authorList>
    </citation>
    <scope>NUCLEOTIDE SEQUENCE [LARGE SCALE GENOMIC DNA]</scope>
    <source>
        <strain evidence="1 2">M3</strain>
    </source>
</reference>
<proteinExistence type="predicted"/>
<evidence type="ECO:0000313" key="1">
    <source>
        <dbReference type="EMBL" id="ONG48351.1"/>
    </source>
</evidence>
<comment type="caution">
    <text evidence="1">The sequence shown here is derived from an EMBL/GenBank/DDBJ whole genome shotgun (WGS) entry which is preliminary data.</text>
</comment>
<organism evidence="1 2">
    <name type="scientific">Teichococcus deserti</name>
    <dbReference type="NCBI Taxonomy" id="1817963"/>
    <lineage>
        <taxon>Bacteria</taxon>
        <taxon>Pseudomonadati</taxon>
        <taxon>Pseudomonadota</taxon>
        <taxon>Alphaproteobacteria</taxon>
        <taxon>Acetobacterales</taxon>
        <taxon>Roseomonadaceae</taxon>
        <taxon>Roseomonas</taxon>
    </lineage>
</organism>